<dbReference type="Proteomes" id="UP000007174">
    <property type="component" value="Unassembled WGS sequence"/>
</dbReference>
<organism evidence="2 3">
    <name type="scientific">Colletotrichum higginsianum (strain IMI 349063)</name>
    <name type="common">Crucifer anthracnose fungus</name>
    <dbReference type="NCBI Taxonomy" id="759273"/>
    <lineage>
        <taxon>Eukaryota</taxon>
        <taxon>Fungi</taxon>
        <taxon>Dikarya</taxon>
        <taxon>Ascomycota</taxon>
        <taxon>Pezizomycotina</taxon>
        <taxon>Sordariomycetes</taxon>
        <taxon>Hypocreomycetidae</taxon>
        <taxon>Glomerellales</taxon>
        <taxon>Glomerellaceae</taxon>
        <taxon>Colletotrichum</taxon>
        <taxon>Colletotrichum destructivum species complex</taxon>
    </lineage>
</organism>
<dbReference type="AlphaFoldDB" id="H1VUN5"/>
<evidence type="ECO:0000313" key="2">
    <source>
        <dbReference type="EMBL" id="CCF43944.1"/>
    </source>
</evidence>
<accession>H1VUN5</accession>
<keyword evidence="1" id="KW-1133">Transmembrane helix</keyword>
<evidence type="ECO:0000313" key="3">
    <source>
        <dbReference type="Proteomes" id="UP000007174"/>
    </source>
</evidence>
<keyword evidence="1" id="KW-0472">Membrane</keyword>
<sequence>MVFRKSSASLVSSVAKKWIKFSVFWKTLCFCWLLTATQFFFGGLMVFIISFSVATYMSKSDKWHSETASLSDSLASFFLEENT</sequence>
<proteinExistence type="predicted"/>
<keyword evidence="1" id="KW-0812">Transmembrane</keyword>
<protein>
    <submittedName>
        <fullName evidence="2">Uncharacterized protein</fullName>
    </submittedName>
</protein>
<dbReference type="HOGENOM" id="CLU_2542461_0_0_1"/>
<gene>
    <name evidence="2" type="ORF">CH063_13499</name>
</gene>
<evidence type="ECO:0000256" key="1">
    <source>
        <dbReference type="SAM" id="Phobius"/>
    </source>
</evidence>
<feature type="transmembrane region" description="Helical" evidence="1">
    <location>
        <begin position="23"/>
        <end position="56"/>
    </location>
</feature>
<dbReference type="EMBL" id="CACQ02006503">
    <property type="protein sequence ID" value="CCF43944.1"/>
    <property type="molecule type" value="Genomic_DNA"/>
</dbReference>
<reference evidence="3" key="1">
    <citation type="journal article" date="2012" name="Nat. Genet.">
        <title>Lifestyle transitions in plant pathogenic Colletotrichum fungi deciphered by genome and transcriptome analyses.</title>
        <authorList>
            <person name="O'Connell R.J."/>
            <person name="Thon M.R."/>
            <person name="Hacquard S."/>
            <person name="Amyotte S.G."/>
            <person name="Kleemann J."/>
            <person name="Torres M.F."/>
            <person name="Damm U."/>
            <person name="Buiate E.A."/>
            <person name="Epstein L."/>
            <person name="Alkan N."/>
            <person name="Altmueller J."/>
            <person name="Alvarado-Balderrama L."/>
            <person name="Bauser C.A."/>
            <person name="Becker C."/>
            <person name="Birren B.W."/>
            <person name="Chen Z."/>
            <person name="Choi J."/>
            <person name="Crouch J.A."/>
            <person name="Duvick J.P."/>
            <person name="Farman M.A."/>
            <person name="Gan P."/>
            <person name="Heiman D."/>
            <person name="Henrissat B."/>
            <person name="Howard R.J."/>
            <person name="Kabbage M."/>
            <person name="Koch C."/>
            <person name="Kracher B."/>
            <person name="Kubo Y."/>
            <person name="Law A.D."/>
            <person name="Lebrun M.-H."/>
            <person name="Lee Y.-H."/>
            <person name="Miyara I."/>
            <person name="Moore N."/>
            <person name="Neumann U."/>
            <person name="Nordstroem K."/>
            <person name="Panaccione D.G."/>
            <person name="Panstruga R."/>
            <person name="Place M."/>
            <person name="Proctor R.H."/>
            <person name="Prusky D."/>
            <person name="Rech G."/>
            <person name="Reinhardt R."/>
            <person name="Rollins J.A."/>
            <person name="Rounsley S."/>
            <person name="Schardl C.L."/>
            <person name="Schwartz D.C."/>
            <person name="Shenoy N."/>
            <person name="Shirasu K."/>
            <person name="Sikhakolli U.R."/>
            <person name="Stueber K."/>
            <person name="Sukno S.A."/>
            <person name="Sweigard J.A."/>
            <person name="Takano Y."/>
            <person name="Takahara H."/>
            <person name="Trail F."/>
            <person name="van der Does H.C."/>
            <person name="Voll L.M."/>
            <person name="Will I."/>
            <person name="Young S."/>
            <person name="Zeng Q."/>
            <person name="Zhang J."/>
            <person name="Zhou S."/>
            <person name="Dickman M.B."/>
            <person name="Schulze-Lefert P."/>
            <person name="Ver Loren van Themaat E."/>
            <person name="Ma L.-J."/>
            <person name="Vaillancourt L.J."/>
        </authorList>
    </citation>
    <scope>NUCLEOTIDE SEQUENCE [LARGE SCALE GENOMIC DNA]</scope>
    <source>
        <strain evidence="3">IMI 349063</strain>
    </source>
</reference>
<name>H1VUN5_COLHI</name>